<organism evidence="2">
    <name type="scientific">hydrothermal vent metagenome</name>
    <dbReference type="NCBI Taxonomy" id="652676"/>
    <lineage>
        <taxon>unclassified sequences</taxon>
        <taxon>metagenomes</taxon>
        <taxon>ecological metagenomes</taxon>
    </lineage>
</organism>
<gene>
    <name evidence="2" type="ORF">MGWOODY_Tha602</name>
</gene>
<dbReference type="AlphaFoldDB" id="A0A160TE02"/>
<accession>A0A160TE02</accession>
<sequence>MILPVLGRLTALVSLFALSACLPLQSINNESVPHYSDDEKAQTLATANQIFNDFYQFEIDQHPALQSQLGLGDSDRWDDLTATQRELRQQRLRDIRQQLTSLPVAALPPTQRAIAVTLNETLEFRLGANTNDGARTSLSSTDSWHLHALDVLINHHPVADIGDAHEYIRRLKGIPLLFSNWQLQIQDEISAGKRPTAATLADAQTAISGILAGAPFTAGSDSPLWRDISLKIEHLQLHPSSARILKNKAKEALLNDVKPAYDRLHLFLAGLPTREDNSPLSDEEYNERVAYFSGSDAAPSEIHQRARDAIAALHLAMLPSDALKPNATSEDINTALKALYQRMQAASYTFPASTAGREDLVNFQRQRIRYMAKQVPHYFAVLPPYALAIQEVSMERQGLAPSAYYSAPAFNDETPGIYYLNPTAQLHVPRENQPAEIFALTIPGRHMQEGAVLSDPDNAEIMRLVPHPAITEGWSLYAQKFAIEMGGYFTAEEKFGQQVSELSLLAAAAVDTGIYHLGWSAADARKFIAANTPLTDTQMSTLLQHINTHPGVATAAVMGNWALENLRKKAKKQLGDDFNLKEFHSALLSFGPVTPRELERLMNDWATQRKMRASQTLLANEKAADTTAAPSPILNNKQAPADSVMTDPSAKASEP</sequence>
<dbReference type="InterPro" id="IPR010281">
    <property type="entry name" value="DUF885"/>
</dbReference>
<protein>
    <recommendedName>
        <fullName evidence="3">DUF885 domain-containing protein</fullName>
    </recommendedName>
</protein>
<reference evidence="2" key="1">
    <citation type="submission" date="2015-10" db="EMBL/GenBank/DDBJ databases">
        <authorList>
            <person name="Gilbert D.G."/>
        </authorList>
    </citation>
    <scope>NUCLEOTIDE SEQUENCE</scope>
</reference>
<dbReference type="EMBL" id="CZQC01000064">
    <property type="protein sequence ID" value="CUS42261.1"/>
    <property type="molecule type" value="Genomic_DNA"/>
</dbReference>
<evidence type="ECO:0000256" key="1">
    <source>
        <dbReference type="SAM" id="MobiDB-lite"/>
    </source>
</evidence>
<proteinExistence type="predicted"/>
<feature type="region of interest" description="Disordered" evidence="1">
    <location>
        <begin position="618"/>
        <end position="655"/>
    </location>
</feature>
<name>A0A160TE02_9ZZZZ</name>
<dbReference type="PANTHER" id="PTHR33361">
    <property type="entry name" value="GLR0591 PROTEIN"/>
    <property type="match status" value="1"/>
</dbReference>
<dbReference type="Pfam" id="PF05960">
    <property type="entry name" value="DUF885"/>
    <property type="match status" value="1"/>
</dbReference>
<evidence type="ECO:0000313" key="2">
    <source>
        <dbReference type="EMBL" id="CUS42261.1"/>
    </source>
</evidence>
<evidence type="ECO:0008006" key="3">
    <source>
        <dbReference type="Google" id="ProtNLM"/>
    </source>
</evidence>
<dbReference type="PANTHER" id="PTHR33361:SF2">
    <property type="entry name" value="DUF885 DOMAIN-CONTAINING PROTEIN"/>
    <property type="match status" value="1"/>
</dbReference>